<sequence length="42" mass="4873">MIDHYNAAPVTKLEQEVFEQRARLAWRGAHTSNHSDQSGHRQ</sequence>
<dbReference type="AlphaFoldDB" id="A0A242MW27"/>
<gene>
    <name evidence="1" type="ORF">PAMC26577_13025</name>
</gene>
<organism evidence="1 2">
    <name type="scientific">Caballeronia sordidicola</name>
    <name type="common">Burkholderia sordidicola</name>
    <dbReference type="NCBI Taxonomy" id="196367"/>
    <lineage>
        <taxon>Bacteria</taxon>
        <taxon>Pseudomonadati</taxon>
        <taxon>Pseudomonadota</taxon>
        <taxon>Betaproteobacteria</taxon>
        <taxon>Burkholderiales</taxon>
        <taxon>Burkholderiaceae</taxon>
        <taxon>Caballeronia</taxon>
    </lineage>
</organism>
<accession>A0A242MW27</accession>
<protein>
    <submittedName>
        <fullName evidence="1">Uncharacterized protein</fullName>
    </submittedName>
</protein>
<reference evidence="1 2" key="1">
    <citation type="submission" date="2017-03" db="EMBL/GenBank/DDBJ databases">
        <title>Genome analysis of strain PAMC 26577.</title>
        <authorList>
            <person name="Oh H.-M."/>
            <person name="Yang J.-A."/>
        </authorList>
    </citation>
    <scope>NUCLEOTIDE SEQUENCE [LARGE SCALE GENOMIC DNA]</scope>
    <source>
        <strain evidence="1 2">PAMC 26577</strain>
    </source>
</reference>
<proteinExistence type="predicted"/>
<comment type="caution">
    <text evidence="1">The sequence shown here is derived from an EMBL/GenBank/DDBJ whole genome shotgun (WGS) entry which is preliminary data.</text>
</comment>
<evidence type="ECO:0000313" key="2">
    <source>
        <dbReference type="Proteomes" id="UP000195221"/>
    </source>
</evidence>
<dbReference type="EMBL" id="NBTZ01000048">
    <property type="protein sequence ID" value="OTP75637.1"/>
    <property type="molecule type" value="Genomic_DNA"/>
</dbReference>
<name>A0A242MW27_CABSO</name>
<evidence type="ECO:0000313" key="1">
    <source>
        <dbReference type="EMBL" id="OTP75637.1"/>
    </source>
</evidence>
<dbReference type="Proteomes" id="UP000195221">
    <property type="component" value="Unassembled WGS sequence"/>
</dbReference>